<dbReference type="OrthoDB" id="3173400at2"/>
<evidence type="ECO:0000259" key="1">
    <source>
        <dbReference type="SMART" id="SM00871"/>
    </source>
</evidence>
<protein>
    <submittedName>
        <fullName evidence="2">AraC family transcriptional regulator</fullName>
    </submittedName>
</protein>
<dbReference type="InterPro" id="IPR010499">
    <property type="entry name" value="AraC_E-bd"/>
</dbReference>
<feature type="domain" description="AraC effector-binding" evidence="1">
    <location>
        <begin position="1"/>
        <end position="152"/>
    </location>
</feature>
<evidence type="ECO:0000313" key="3">
    <source>
        <dbReference type="Proteomes" id="UP000252357"/>
    </source>
</evidence>
<gene>
    <name evidence="2" type="ORF">DU000_00715</name>
</gene>
<dbReference type="Gene3D" id="3.20.80.10">
    <property type="entry name" value="Regulatory factor, effector binding domain"/>
    <property type="match status" value="1"/>
</dbReference>
<dbReference type="SMART" id="SM00871">
    <property type="entry name" value="AraC_E_bind"/>
    <property type="match status" value="1"/>
</dbReference>
<accession>A0A368L7T2</accession>
<dbReference type="SUPFAM" id="SSF55136">
    <property type="entry name" value="Probable bacterial effector-binding domain"/>
    <property type="match status" value="1"/>
</dbReference>
<evidence type="ECO:0000313" key="2">
    <source>
        <dbReference type="EMBL" id="RCS59299.1"/>
    </source>
</evidence>
<organism evidence="2 3">
    <name type="scientific">Parvibium lacunae</name>
    <dbReference type="NCBI Taxonomy" id="1888893"/>
    <lineage>
        <taxon>Bacteria</taxon>
        <taxon>Pseudomonadati</taxon>
        <taxon>Pseudomonadota</taxon>
        <taxon>Betaproteobacteria</taxon>
        <taxon>Burkholderiales</taxon>
        <taxon>Alcaligenaceae</taxon>
        <taxon>Parvibium</taxon>
    </lineage>
</organism>
<dbReference type="Pfam" id="PF14526">
    <property type="entry name" value="Cass2"/>
    <property type="match status" value="1"/>
</dbReference>
<dbReference type="AlphaFoldDB" id="A0A368L7T2"/>
<comment type="caution">
    <text evidence="2">The sequence shown here is derived from an EMBL/GenBank/DDBJ whole genome shotgun (WGS) entry which is preliminary data.</text>
</comment>
<dbReference type="RefSeq" id="WP_114401448.1">
    <property type="nucleotide sequence ID" value="NZ_QPGB01000001.1"/>
</dbReference>
<dbReference type="PANTHER" id="PTHR36444:SF2">
    <property type="entry name" value="TRANSCRIPTIONAL REGULATOR PROTEIN YOBU-RELATED"/>
    <property type="match status" value="1"/>
</dbReference>
<dbReference type="InterPro" id="IPR011256">
    <property type="entry name" value="Reg_factor_effector_dom_sf"/>
</dbReference>
<dbReference type="InterPro" id="IPR053182">
    <property type="entry name" value="YobU-like_regulator"/>
</dbReference>
<dbReference type="PANTHER" id="PTHR36444">
    <property type="entry name" value="TRANSCRIPTIONAL REGULATOR PROTEIN YOBU-RELATED"/>
    <property type="match status" value="1"/>
</dbReference>
<dbReference type="InterPro" id="IPR029441">
    <property type="entry name" value="Cass2"/>
</dbReference>
<dbReference type="EMBL" id="QPGB01000001">
    <property type="protein sequence ID" value="RCS59299.1"/>
    <property type="molecule type" value="Genomic_DNA"/>
</dbReference>
<name>A0A368L7T2_9BURK</name>
<dbReference type="Proteomes" id="UP000252357">
    <property type="component" value="Unassembled WGS sequence"/>
</dbReference>
<reference evidence="2 3" key="1">
    <citation type="journal article" date="2018" name="Int. J. Syst. Evol. Microbiol.">
        <title>Parvibium lacunae gen. nov., sp. nov., a new member of the family Alcaligenaceae isolated from a freshwater pond.</title>
        <authorList>
            <person name="Chen W.M."/>
            <person name="Xie P.B."/>
            <person name="Hsu M.Y."/>
            <person name="Sheu S.Y."/>
        </authorList>
    </citation>
    <scope>NUCLEOTIDE SEQUENCE [LARGE SCALE GENOMIC DNA]</scope>
    <source>
        <strain evidence="2 3">KMB9</strain>
    </source>
</reference>
<keyword evidence="3" id="KW-1185">Reference proteome</keyword>
<sequence length="153" mass="16678">MQPEKVQVESFVVAGIQTRTTNAQEMNPLTAKIPALWGRFMSEGHYNRIPQVVADSPVYGVYADFESDANGAYSLIAGRAVSAASSETASATIAAGTYLKFAAPGPCPQVVISTWMAIWQYFQANPQIQRAYVSDFERYESPEGIEIYIGVQG</sequence>
<proteinExistence type="predicted"/>